<gene>
    <name evidence="10" type="ORF">LPB140_10150</name>
</gene>
<evidence type="ECO:0000256" key="5">
    <source>
        <dbReference type="ARBA" id="ARBA00022833"/>
    </source>
</evidence>
<dbReference type="PANTHER" id="PTHR21666">
    <property type="entry name" value="PEPTIDASE-RELATED"/>
    <property type="match status" value="1"/>
</dbReference>
<sequence>MRSNGQIKFLKFSAKLQKRIFFSVSALIIAWLLITLFMAANQYSVSLERMALTQKEAKVQSAEERVSDYKDSIDDVAKDISKRQDMLDALSRQYMQDMPEAEKSAAPANANQNELSKKVGAIIPEAAALAEIEQRQINYAIRLTKLAQLRAARAEKEIKKFGLNPQAFMDDNKAQGGPFIAFFGQKETAIKDPRFAKLEIALARMSAMEDLLSSIPSSMPAVAAEMSSGFGFRSDPFNGRGAMHSGLDFRGAHGTPILAAADGVVSFAGGQSGYGNTVEITHANGLMTRYAHLSAINVKVGQKLLTGTQVGKMGSTGRSTGTHLHFEVRVNGQAINPRKFLEAGNNVLKVKGSNSAGNSASKGTK</sequence>
<comment type="cofactor">
    <cofactor evidence="1">
        <name>Zn(2+)</name>
        <dbReference type="ChEBI" id="CHEBI:29105"/>
    </cofactor>
</comment>
<evidence type="ECO:0000256" key="6">
    <source>
        <dbReference type="ARBA" id="ARBA00023049"/>
    </source>
</evidence>
<dbReference type="FunFam" id="2.70.70.10:FF:000006">
    <property type="entry name" value="M23 family peptidase"/>
    <property type="match status" value="1"/>
</dbReference>
<evidence type="ECO:0000256" key="3">
    <source>
        <dbReference type="ARBA" id="ARBA00022723"/>
    </source>
</evidence>
<name>A0A1L3JF76_9SPHN</name>
<keyword evidence="7" id="KW-0175">Coiled coil</keyword>
<dbReference type="Proteomes" id="UP000242561">
    <property type="component" value="Chromosome"/>
</dbReference>
<dbReference type="AlphaFoldDB" id="A0A1L3JF76"/>
<evidence type="ECO:0000256" key="4">
    <source>
        <dbReference type="ARBA" id="ARBA00022801"/>
    </source>
</evidence>
<dbReference type="KEGG" id="sphl:LPB140_10150"/>
<proteinExistence type="predicted"/>
<dbReference type="GO" id="GO:0006508">
    <property type="term" value="P:proteolysis"/>
    <property type="evidence" value="ECO:0007669"/>
    <property type="project" value="UniProtKB-KW"/>
</dbReference>
<evidence type="ECO:0000259" key="9">
    <source>
        <dbReference type="Pfam" id="PF01551"/>
    </source>
</evidence>
<reference evidence="10 11" key="1">
    <citation type="submission" date="2016-11" db="EMBL/GenBank/DDBJ databases">
        <title>Sphingorhabdus sp. LPB0140, isolated from marine environment.</title>
        <authorList>
            <person name="Kim E."/>
            <person name="Yi H."/>
        </authorList>
    </citation>
    <scope>NUCLEOTIDE SEQUENCE [LARGE SCALE GENOMIC DNA]</scope>
    <source>
        <strain evidence="10 11">LPB0140</strain>
    </source>
</reference>
<dbReference type="GO" id="GO:0046872">
    <property type="term" value="F:metal ion binding"/>
    <property type="evidence" value="ECO:0007669"/>
    <property type="project" value="UniProtKB-KW"/>
</dbReference>
<keyword evidence="8" id="KW-1133">Transmembrane helix</keyword>
<accession>A0A1L3JF76</accession>
<dbReference type="PANTHER" id="PTHR21666:SF288">
    <property type="entry name" value="CELL DIVISION PROTEIN YTFB"/>
    <property type="match status" value="1"/>
</dbReference>
<dbReference type="InterPro" id="IPR016047">
    <property type="entry name" value="M23ase_b-sheet_dom"/>
</dbReference>
<keyword evidence="2" id="KW-0645">Protease</keyword>
<dbReference type="Gene3D" id="2.70.70.10">
    <property type="entry name" value="Glucose Permease (Domain IIA)"/>
    <property type="match status" value="1"/>
</dbReference>
<keyword evidence="6" id="KW-0482">Metalloprotease</keyword>
<evidence type="ECO:0000313" key="10">
    <source>
        <dbReference type="EMBL" id="APG63782.1"/>
    </source>
</evidence>
<keyword evidence="8" id="KW-0472">Membrane</keyword>
<dbReference type="InterPro" id="IPR050570">
    <property type="entry name" value="Cell_wall_metabolism_enzyme"/>
</dbReference>
<dbReference type="STRING" id="1913578.LPB140_10150"/>
<dbReference type="OrthoDB" id="9815245at2"/>
<protein>
    <recommendedName>
        <fullName evidence="9">M23ase beta-sheet core domain-containing protein</fullName>
    </recommendedName>
</protein>
<evidence type="ECO:0000256" key="1">
    <source>
        <dbReference type="ARBA" id="ARBA00001947"/>
    </source>
</evidence>
<feature type="coiled-coil region" evidence="7">
    <location>
        <begin position="52"/>
        <end position="79"/>
    </location>
</feature>
<keyword evidence="11" id="KW-1185">Reference proteome</keyword>
<keyword evidence="8" id="KW-0812">Transmembrane</keyword>
<evidence type="ECO:0000313" key="11">
    <source>
        <dbReference type="Proteomes" id="UP000242561"/>
    </source>
</evidence>
<feature type="domain" description="M23ase beta-sheet core" evidence="9">
    <location>
        <begin position="243"/>
        <end position="337"/>
    </location>
</feature>
<keyword evidence="3" id="KW-0479">Metal-binding</keyword>
<feature type="transmembrane region" description="Helical" evidence="8">
    <location>
        <begin position="20"/>
        <end position="40"/>
    </location>
</feature>
<dbReference type="CDD" id="cd12797">
    <property type="entry name" value="M23_peptidase"/>
    <property type="match status" value="1"/>
</dbReference>
<dbReference type="GO" id="GO:0004222">
    <property type="term" value="F:metalloendopeptidase activity"/>
    <property type="evidence" value="ECO:0007669"/>
    <property type="project" value="TreeGrafter"/>
</dbReference>
<evidence type="ECO:0000256" key="8">
    <source>
        <dbReference type="SAM" id="Phobius"/>
    </source>
</evidence>
<dbReference type="Pfam" id="PF01551">
    <property type="entry name" value="Peptidase_M23"/>
    <property type="match status" value="1"/>
</dbReference>
<dbReference type="SUPFAM" id="SSF51261">
    <property type="entry name" value="Duplicated hybrid motif"/>
    <property type="match status" value="1"/>
</dbReference>
<keyword evidence="5" id="KW-0862">Zinc</keyword>
<keyword evidence="4" id="KW-0378">Hydrolase</keyword>
<organism evidence="10 11">
    <name type="scientific">Sphingorhabdus lutea</name>
    <dbReference type="NCBI Taxonomy" id="1913578"/>
    <lineage>
        <taxon>Bacteria</taxon>
        <taxon>Pseudomonadati</taxon>
        <taxon>Pseudomonadota</taxon>
        <taxon>Alphaproteobacteria</taxon>
        <taxon>Sphingomonadales</taxon>
        <taxon>Sphingomonadaceae</taxon>
        <taxon>Sphingorhabdus</taxon>
    </lineage>
</organism>
<evidence type="ECO:0000256" key="2">
    <source>
        <dbReference type="ARBA" id="ARBA00022670"/>
    </source>
</evidence>
<dbReference type="EMBL" id="CP018154">
    <property type="protein sequence ID" value="APG63782.1"/>
    <property type="molecule type" value="Genomic_DNA"/>
</dbReference>
<dbReference type="InterPro" id="IPR011055">
    <property type="entry name" value="Dup_hybrid_motif"/>
</dbReference>
<evidence type="ECO:0000256" key="7">
    <source>
        <dbReference type="SAM" id="Coils"/>
    </source>
</evidence>